<feature type="compositionally biased region" description="Basic and acidic residues" evidence="1">
    <location>
        <begin position="29"/>
        <end position="55"/>
    </location>
</feature>
<evidence type="ECO:0000313" key="2">
    <source>
        <dbReference type="EMBL" id="WGV49805.1"/>
    </source>
</evidence>
<evidence type="ECO:0000256" key="1">
    <source>
        <dbReference type="SAM" id="MobiDB-lite"/>
    </source>
</evidence>
<protein>
    <submittedName>
        <fullName evidence="2">Uncharacterized protein</fullName>
    </submittedName>
</protein>
<reference evidence="2" key="1">
    <citation type="submission" date="2023-08" db="EMBL/GenBank/DDBJ databases">
        <title>Isolation and Characterization of Rhodococcus erythropolis MGMM8.</title>
        <authorList>
            <person name="Diabankana R.G.C."/>
            <person name="Afordoanyi D.M."/>
            <person name="Validov S.Z."/>
        </authorList>
    </citation>
    <scope>NUCLEOTIDE SEQUENCE</scope>
    <source>
        <strain evidence="2">MGMM8</strain>
    </source>
</reference>
<gene>
    <name evidence="2" type="ORF">QIE55_00780</name>
</gene>
<name>A0AAX3V7C7_RHOER</name>
<organism evidence="2 3">
    <name type="scientific">Rhodococcus erythropolis</name>
    <name type="common">Arthrobacter picolinophilus</name>
    <dbReference type="NCBI Taxonomy" id="1833"/>
    <lineage>
        <taxon>Bacteria</taxon>
        <taxon>Bacillati</taxon>
        <taxon>Actinomycetota</taxon>
        <taxon>Actinomycetes</taxon>
        <taxon>Mycobacteriales</taxon>
        <taxon>Nocardiaceae</taxon>
        <taxon>Rhodococcus</taxon>
        <taxon>Rhodococcus erythropolis group</taxon>
    </lineage>
</organism>
<feature type="region of interest" description="Disordered" evidence="1">
    <location>
        <begin position="1"/>
        <end position="77"/>
    </location>
</feature>
<dbReference type="AlphaFoldDB" id="A0AAX3V7C7"/>
<dbReference type="EMBL" id="CP124545">
    <property type="protein sequence ID" value="WGV49805.1"/>
    <property type="molecule type" value="Genomic_DNA"/>
</dbReference>
<sequence>MYAPHNNPEMQERREHGRRGPHRGHGFRRGFDGERPEGRFEDRAEGRPEGRRGRPDQSGFGRPDQRGHGRPHFGEAGAALRPAMGLLRGAAVAVAAGGTAEQVAKAEAILAEARRALFEMLAEKPADVQQAHAESTDTLPAE</sequence>
<accession>A0AAX3V7C7</accession>
<proteinExistence type="predicted"/>
<evidence type="ECO:0000313" key="3">
    <source>
        <dbReference type="Proteomes" id="UP001230933"/>
    </source>
</evidence>
<feature type="compositionally biased region" description="Basic residues" evidence="1">
    <location>
        <begin position="16"/>
        <end position="28"/>
    </location>
</feature>
<dbReference type="RefSeq" id="WP_225989418.1">
    <property type="nucleotide sequence ID" value="NZ_BHXB01000001.1"/>
</dbReference>
<dbReference type="Proteomes" id="UP001230933">
    <property type="component" value="Chromosome"/>
</dbReference>